<dbReference type="AlphaFoldDB" id="A0A8S8ZK44"/>
<dbReference type="EMBL" id="NMPR01000129">
    <property type="protein sequence ID" value="KAA8629608.1"/>
    <property type="molecule type" value="Genomic_DNA"/>
</dbReference>
<proteinExistence type="predicted"/>
<name>A0A8S8ZK44_SORMA</name>
<sequence length="162" mass="16967">MSVAETNQATNAVGVLFDVGWTYANGYQHMINKPGNIIATEARMTTVDNHCDQDDNKGSGKLKRICYSSPALIASTPPMSSKGAIPLRSRRDAKAFTAVDCCVVSQPGTTKLKGIASATRSISSAFLAPAPSQDSGGHVAFLKVSAPAPAITATAPIRTMER</sequence>
<protein>
    <submittedName>
        <fullName evidence="1">Uncharacterized protein</fullName>
    </submittedName>
</protein>
<evidence type="ECO:0000313" key="2">
    <source>
        <dbReference type="Proteomes" id="UP000433876"/>
    </source>
</evidence>
<gene>
    <name evidence="1" type="ORF">SMACR_09581</name>
</gene>
<accession>A0A8S8ZK44</accession>
<dbReference type="Proteomes" id="UP000433876">
    <property type="component" value="Unassembled WGS sequence"/>
</dbReference>
<reference evidence="1 2" key="1">
    <citation type="submission" date="2017-07" db="EMBL/GenBank/DDBJ databases">
        <title>Genome sequence of the Sordaria macrospora wild type strain R19027.</title>
        <authorList>
            <person name="Nowrousian M."/>
            <person name="Teichert I."/>
            <person name="Kueck U."/>
        </authorList>
    </citation>
    <scope>NUCLEOTIDE SEQUENCE [LARGE SCALE GENOMIC DNA]</scope>
    <source>
        <strain evidence="1 2">R19027</strain>
        <tissue evidence="1">Mycelium</tissue>
    </source>
</reference>
<organism evidence="1 2">
    <name type="scientific">Sordaria macrospora</name>
    <dbReference type="NCBI Taxonomy" id="5147"/>
    <lineage>
        <taxon>Eukaryota</taxon>
        <taxon>Fungi</taxon>
        <taxon>Dikarya</taxon>
        <taxon>Ascomycota</taxon>
        <taxon>Pezizomycotina</taxon>
        <taxon>Sordariomycetes</taxon>
        <taxon>Sordariomycetidae</taxon>
        <taxon>Sordariales</taxon>
        <taxon>Sordariaceae</taxon>
        <taxon>Sordaria</taxon>
    </lineage>
</organism>
<evidence type="ECO:0000313" key="1">
    <source>
        <dbReference type="EMBL" id="KAA8629608.1"/>
    </source>
</evidence>
<dbReference type="VEuPathDB" id="FungiDB:SMAC_09581"/>
<comment type="caution">
    <text evidence="1">The sequence shown here is derived from an EMBL/GenBank/DDBJ whole genome shotgun (WGS) entry which is preliminary data.</text>
</comment>